<dbReference type="SMART" id="SM00939">
    <property type="entry name" value="PepX_C"/>
    <property type="match status" value="1"/>
</dbReference>
<dbReference type="GeneID" id="28901535"/>
<dbReference type="Gene3D" id="2.60.120.260">
    <property type="entry name" value="Galactose-binding domain-like"/>
    <property type="match status" value="1"/>
</dbReference>
<dbReference type="Pfam" id="PF08530">
    <property type="entry name" value="PepX_C"/>
    <property type="match status" value="1"/>
</dbReference>
<evidence type="ECO:0000259" key="2">
    <source>
        <dbReference type="SMART" id="SM00939"/>
    </source>
</evidence>
<dbReference type="InterPro" id="IPR013736">
    <property type="entry name" value="Xaa-Pro_dipept_C"/>
</dbReference>
<dbReference type="Gene3D" id="1.10.3020.20">
    <property type="match status" value="1"/>
</dbReference>
<dbReference type="PANTHER" id="PTHR43056:SF10">
    <property type="entry name" value="COCE_NOND FAMILY, PUTATIVE (AFU_ORTHOLOGUE AFUA_7G00600)-RELATED"/>
    <property type="match status" value="1"/>
</dbReference>
<proteinExistence type="predicted"/>
<dbReference type="RefSeq" id="XP_018184641.1">
    <property type="nucleotide sequence ID" value="XM_018336398.1"/>
</dbReference>
<sequence>MKDNISMSPPPLPLRKLHSVDDSGALVVETNVDIPLPTAPPEGADDPCLVRANVYRPKGTGKYPVILTYGPYGKDIHYPDFHAASWADVNPKHQSAYSAWETPDPPFWVKKGYVVVRADERGAGQSPGMLNCLSEATIHGFFDVVEWCADQEWSSGKVALLGVSYYACTQWWVAARRPRGLAAIVPWEGMNDYYMDLARHGGILCDGFLDFWWNRQVGSVQYGLGDRAARKWGPDTLEGTMDAIALLKHRKVPVLEGIKNKYRTDAMYFSDLFPAENIECPVLSVANYGATQLHLRGNVFGFMKAGSKFKYLRFISGRHDVPFYFDESVEVQKSFLDAFLKGEDDYGWAHPGKVPPVDLCLRVGNAGVNDARRELAAFPRRTELEWPLKRTVYTDFHLTMSQGLVTSPVDVQEGILRYEAPRGSLLFETTPFEEETEITGHPMAHLNVSLSSRDSSSPSEIDLFLTIRHYDSDGQEILYTGPAGEPVSVVKGWLRVSHRQTTGPPTDNVPQRNHTPGSILPVKCDTVYTVAIEVWPTNVIISKGHKLALEIASTDTHHGGLFFHRHPEDRPETMLKGWNNIHFGPECQNFLRLPVIP</sequence>
<evidence type="ECO:0000256" key="1">
    <source>
        <dbReference type="ARBA" id="ARBA00022801"/>
    </source>
</evidence>
<organism evidence="3 4">
    <name type="scientific">Xylona heveae (strain CBS 132557 / TC161)</name>
    <dbReference type="NCBI Taxonomy" id="1328760"/>
    <lineage>
        <taxon>Eukaryota</taxon>
        <taxon>Fungi</taxon>
        <taxon>Dikarya</taxon>
        <taxon>Ascomycota</taxon>
        <taxon>Pezizomycotina</taxon>
        <taxon>Xylonomycetes</taxon>
        <taxon>Xylonales</taxon>
        <taxon>Xylonaceae</taxon>
        <taxon>Xylona</taxon>
    </lineage>
</organism>
<dbReference type="NCBIfam" id="TIGR00976">
    <property type="entry name" value="CocE_NonD"/>
    <property type="match status" value="1"/>
</dbReference>
<feature type="domain" description="Xaa-Pro dipeptidyl-peptidase C-terminal" evidence="2">
    <location>
        <begin position="333"/>
        <end position="592"/>
    </location>
</feature>
<dbReference type="STRING" id="1328760.A0A164ZGQ9"/>
<dbReference type="OMA" id="FWTKHGY"/>
<dbReference type="InterPro" id="IPR000383">
    <property type="entry name" value="Xaa-Pro-like_dom"/>
</dbReference>
<dbReference type="OrthoDB" id="416441at2759"/>
<dbReference type="GO" id="GO:0008239">
    <property type="term" value="F:dipeptidyl-peptidase activity"/>
    <property type="evidence" value="ECO:0007669"/>
    <property type="project" value="InterPro"/>
</dbReference>
<dbReference type="InterPro" id="IPR050585">
    <property type="entry name" value="Xaa-Pro_dipeptidyl-ppase/CocE"/>
</dbReference>
<dbReference type="InterPro" id="IPR008979">
    <property type="entry name" value="Galactose-bd-like_sf"/>
</dbReference>
<dbReference type="Proteomes" id="UP000076632">
    <property type="component" value="Unassembled WGS sequence"/>
</dbReference>
<keyword evidence="4" id="KW-1185">Reference proteome</keyword>
<dbReference type="Pfam" id="PF02129">
    <property type="entry name" value="Peptidase_S15"/>
    <property type="match status" value="1"/>
</dbReference>
<dbReference type="InterPro" id="IPR029058">
    <property type="entry name" value="AB_hydrolase_fold"/>
</dbReference>
<keyword evidence="1 3" id="KW-0378">Hydrolase</keyword>
<reference evidence="3 4" key="1">
    <citation type="journal article" date="2016" name="Fungal Biol.">
        <title>The genome of Xylona heveae provides a window into fungal endophytism.</title>
        <authorList>
            <person name="Gazis R."/>
            <person name="Kuo A."/>
            <person name="Riley R."/>
            <person name="LaButti K."/>
            <person name="Lipzen A."/>
            <person name="Lin J."/>
            <person name="Amirebrahimi M."/>
            <person name="Hesse C.N."/>
            <person name="Spatafora J.W."/>
            <person name="Henrissat B."/>
            <person name="Hainaut M."/>
            <person name="Grigoriev I.V."/>
            <person name="Hibbett D.S."/>
        </authorList>
    </citation>
    <scope>NUCLEOTIDE SEQUENCE [LARGE SCALE GENOMIC DNA]</scope>
    <source>
        <strain evidence="3 4">TC161</strain>
    </source>
</reference>
<evidence type="ECO:0000313" key="3">
    <source>
        <dbReference type="EMBL" id="KZF19086.1"/>
    </source>
</evidence>
<dbReference type="SUPFAM" id="SSF49785">
    <property type="entry name" value="Galactose-binding domain-like"/>
    <property type="match status" value="1"/>
</dbReference>
<dbReference type="AlphaFoldDB" id="A0A164ZGQ9"/>
<name>A0A164ZGQ9_XYLHT</name>
<accession>A0A164ZGQ9</accession>
<protein>
    <submittedName>
        <fullName evidence="3">Alpha/beta-hydrolase</fullName>
    </submittedName>
</protein>
<dbReference type="InterPro" id="IPR005674">
    <property type="entry name" value="CocE/Ser_esterase"/>
</dbReference>
<dbReference type="EMBL" id="KV407467">
    <property type="protein sequence ID" value="KZF19086.1"/>
    <property type="molecule type" value="Genomic_DNA"/>
</dbReference>
<dbReference type="SUPFAM" id="SSF53474">
    <property type="entry name" value="alpha/beta-Hydrolases"/>
    <property type="match status" value="1"/>
</dbReference>
<gene>
    <name evidence="3" type="ORF">L228DRAFT_285957</name>
</gene>
<dbReference type="InParanoid" id="A0A164ZGQ9"/>
<evidence type="ECO:0000313" key="4">
    <source>
        <dbReference type="Proteomes" id="UP000076632"/>
    </source>
</evidence>
<dbReference type="PANTHER" id="PTHR43056">
    <property type="entry name" value="PEPTIDASE S9 PROLYL OLIGOPEPTIDASE"/>
    <property type="match status" value="1"/>
</dbReference>
<dbReference type="Gene3D" id="3.40.50.1820">
    <property type="entry name" value="alpha/beta hydrolase"/>
    <property type="match status" value="1"/>
</dbReference>